<evidence type="ECO:0000256" key="5">
    <source>
        <dbReference type="ARBA" id="ARBA00022927"/>
    </source>
</evidence>
<feature type="transmembrane region" description="Helical" evidence="12">
    <location>
        <begin position="418"/>
        <end position="436"/>
    </location>
</feature>
<keyword evidence="8 12" id="KW-0472">Membrane</keyword>
<evidence type="ECO:0000256" key="7">
    <source>
        <dbReference type="ARBA" id="ARBA00023010"/>
    </source>
</evidence>
<feature type="transmembrane region" description="Helical" evidence="12">
    <location>
        <begin position="171"/>
        <end position="192"/>
    </location>
</feature>
<dbReference type="Pfam" id="PF10559">
    <property type="entry name" value="Plug_translocon"/>
    <property type="match status" value="1"/>
</dbReference>
<organism evidence="14 15">
    <name type="scientific">Caldivirga maquilingensis (strain ATCC 700844 / DSM 13496 / JCM 10307 / IC-167)</name>
    <dbReference type="NCBI Taxonomy" id="397948"/>
    <lineage>
        <taxon>Archaea</taxon>
        <taxon>Thermoproteota</taxon>
        <taxon>Thermoprotei</taxon>
        <taxon>Thermoproteales</taxon>
        <taxon>Thermoproteaceae</taxon>
        <taxon>Caldivirga</taxon>
    </lineage>
</organism>
<dbReference type="HOGENOM" id="CLU_031763_2_1_2"/>
<dbReference type="PANTHER" id="PTHR10906">
    <property type="entry name" value="SECY/SEC61-ALPHA FAMILY MEMBER"/>
    <property type="match status" value="1"/>
</dbReference>
<feature type="transmembrane region" description="Helical" evidence="12">
    <location>
        <begin position="199"/>
        <end position="221"/>
    </location>
</feature>
<dbReference type="PROSITE" id="PS00755">
    <property type="entry name" value="SECY_1"/>
    <property type="match status" value="1"/>
</dbReference>
<dbReference type="PROSITE" id="PS00756">
    <property type="entry name" value="SECY_2"/>
    <property type="match status" value="1"/>
</dbReference>
<feature type="transmembrane region" description="Helical" evidence="12">
    <location>
        <begin position="442"/>
        <end position="462"/>
    </location>
</feature>
<dbReference type="Pfam" id="PF00344">
    <property type="entry name" value="SecY"/>
    <property type="match status" value="1"/>
</dbReference>
<dbReference type="InterPro" id="IPR002208">
    <property type="entry name" value="SecY/SEC61-alpha"/>
</dbReference>
<keyword evidence="15" id="KW-1185">Reference proteome</keyword>
<feature type="transmembrane region" description="Helical" evidence="12">
    <location>
        <begin position="66"/>
        <end position="93"/>
    </location>
</feature>
<feature type="transmembrane region" description="Helical" evidence="12">
    <location>
        <begin position="113"/>
        <end position="133"/>
    </location>
</feature>
<reference evidence="14 15" key="1">
    <citation type="submission" date="2007-10" db="EMBL/GenBank/DDBJ databases">
        <title>Complete sequence of Caldivirga maquilingensis IC-167.</title>
        <authorList>
            <consortium name="US DOE Joint Genome Institute"/>
            <person name="Copeland A."/>
            <person name="Lucas S."/>
            <person name="Lapidus A."/>
            <person name="Barry K."/>
            <person name="Glavina del Rio T."/>
            <person name="Dalin E."/>
            <person name="Tice H."/>
            <person name="Pitluck S."/>
            <person name="Saunders E."/>
            <person name="Brettin T."/>
            <person name="Bruce D."/>
            <person name="Detter J.C."/>
            <person name="Han C."/>
            <person name="Schmutz J."/>
            <person name="Larimer F."/>
            <person name="Land M."/>
            <person name="Hauser L."/>
            <person name="Kyrpides N."/>
            <person name="Ivanova N."/>
            <person name="Biddle J.F."/>
            <person name="Zhang Z."/>
            <person name="Fitz-Gibbon S.T."/>
            <person name="Lowe T.M."/>
            <person name="Saltikov C."/>
            <person name="House C.H."/>
            <person name="Richardson P."/>
        </authorList>
    </citation>
    <scope>NUCLEOTIDE SEQUENCE [LARGE SCALE GENOMIC DNA]</scope>
    <source>
        <strain evidence="15">ATCC 700844 / DSM 13496 / JCM 10307 / IC-167</strain>
    </source>
</reference>
<evidence type="ECO:0000256" key="4">
    <source>
        <dbReference type="ARBA" id="ARBA00022692"/>
    </source>
</evidence>
<feature type="transmembrane region" description="Helical" evidence="12">
    <location>
        <begin position="145"/>
        <end position="165"/>
    </location>
</feature>
<evidence type="ECO:0000313" key="15">
    <source>
        <dbReference type="Proteomes" id="UP000001137"/>
    </source>
</evidence>
<dbReference type="AlphaFoldDB" id="A8ME75"/>
<dbReference type="STRING" id="397948.Cmaq_1254"/>
<dbReference type="RefSeq" id="WP_012186300.1">
    <property type="nucleotide sequence ID" value="NC_009954.1"/>
</dbReference>
<evidence type="ECO:0000256" key="1">
    <source>
        <dbReference type="ARBA" id="ARBA00004127"/>
    </source>
</evidence>
<dbReference type="InterPro" id="IPR019561">
    <property type="entry name" value="Translocon_Sec61/SecY_plug_dom"/>
</dbReference>
<keyword evidence="7 10" id="KW-0811">Translocation</keyword>
<evidence type="ECO:0000256" key="9">
    <source>
        <dbReference type="RuleBase" id="RU000537"/>
    </source>
</evidence>
<evidence type="ECO:0000256" key="3">
    <source>
        <dbReference type="ARBA" id="ARBA00022448"/>
    </source>
</evidence>
<dbReference type="Gene3D" id="1.10.3370.10">
    <property type="entry name" value="SecY subunit domain"/>
    <property type="match status" value="1"/>
</dbReference>
<gene>
    <name evidence="14" type="ordered locus">Cmaq_1254</name>
</gene>
<evidence type="ECO:0000256" key="6">
    <source>
        <dbReference type="ARBA" id="ARBA00022989"/>
    </source>
</evidence>
<feature type="transmembrane region" description="Helical" evidence="12">
    <location>
        <begin position="360"/>
        <end position="380"/>
    </location>
</feature>
<feature type="transmembrane region" description="Helical" evidence="12">
    <location>
        <begin position="282"/>
        <end position="308"/>
    </location>
</feature>
<keyword evidence="3 10" id="KW-0813">Transport</keyword>
<sequence length="482" mass="52348">MASKRFIEMVEPLLTLMPTVPRPNRPVTLGSRLIWTFLAATVYLLLSVTPLYGIVASSSSPLFNPLVAIIFASTNGTLAQLGIGPIIIAGIIMELVAFSELMDVDLNDPKDQARFTALTKLVAVIIAMFEGAFIMSTHQLTVANAGLAFIVWLQMLFGAVIVILLDDLISKGWGIGSGISLFILISIIRSIFQSTFMPVTVGAGELLGIIPALVAAVYSAAVSHTLAPLLSIVYRFNLPGLIGLIATIVLGGFIAYVELMEVRIPLSFVQYGGYKMSYPFKVMYVSVLPIIFTAYTVALIYNGLYFIWTTYNPHNANALLNSIACIRVITTAKFGTINEPCPSSLIYYFTVVPYNITPQYVVVHILMYVVLSVVFAYLWVNLAGLSAEDQARTMVSSGLSIPGFRASARSLAVHLKRYVNSLTFTSGLLAGFIAALGDVLGVYGTGIGLILMVEIIIQYYTIAMQEQLFEAYPGLKRILGVE</sequence>
<keyword evidence="5 10" id="KW-0653">Protein transport</keyword>
<comment type="similarity">
    <text evidence="2 11">Belongs to the SecY/SEC61-alpha family.</text>
</comment>
<proteinExistence type="inferred from homology"/>
<dbReference type="NCBIfam" id="NF006341">
    <property type="entry name" value="PRK08568.1-5"/>
    <property type="match status" value="1"/>
</dbReference>
<dbReference type="EMBL" id="CP000852">
    <property type="protein sequence ID" value="ABW02081.1"/>
    <property type="molecule type" value="Genomic_DNA"/>
</dbReference>
<dbReference type="GO" id="GO:0012505">
    <property type="term" value="C:endomembrane system"/>
    <property type="evidence" value="ECO:0007669"/>
    <property type="project" value="UniProtKB-SubCell"/>
</dbReference>
<name>A8ME75_CALMQ</name>
<evidence type="ECO:0000259" key="13">
    <source>
        <dbReference type="Pfam" id="PF10559"/>
    </source>
</evidence>
<accession>A8ME75</accession>
<dbReference type="GO" id="GO:0015031">
    <property type="term" value="P:protein transport"/>
    <property type="evidence" value="ECO:0007669"/>
    <property type="project" value="UniProtKB-KW"/>
</dbReference>
<evidence type="ECO:0000256" key="12">
    <source>
        <dbReference type="SAM" id="Phobius"/>
    </source>
</evidence>
<comment type="subcellular location">
    <subcellularLocation>
        <location evidence="1">Endomembrane system</location>
        <topology evidence="1">Multi-pass membrane protein</topology>
    </subcellularLocation>
    <subcellularLocation>
        <location evidence="10">Membrane</location>
        <topology evidence="10">Multi-pass membrane protein</topology>
    </subcellularLocation>
</comment>
<protein>
    <recommendedName>
        <fullName evidence="9">Protein translocase subunit SecY</fullName>
    </recommendedName>
</protein>
<dbReference type="InterPro" id="IPR030659">
    <property type="entry name" value="SecY_CS"/>
</dbReference>
<dbReference type="InterPro" id="IPR023201">
    <property type="entry name" value="SecY_dom_sf"/>
</dbReference>
<keyword evidence="4 10" id="KW-0812">Transmembrane</keyword>
<feature type="transmembrane region" description="Helical" evidence="12">
    <location>
        <begin position="33"/>
        <end position="54"/>
    </location>
</feature>
<keyword evidence="6 12" id="KW-1133">Transmembrane helix</keyword>
<dbReference type="GO" id="GO:0016020">
    <property type="term" value="C:membrane"/>
    <property type="evidence" value="ECO:0007669"/>
    <property type="project" value="UniProtKB-SubCell"/>
</dbReference>
<dbReference type="OrthoDB" id="371914at2157"/>
<feature type="transmembrane region" description="Helical" evidence="12">
    <location>
        <begin position="241"/>
        <end position="261"/>
    </location>
</feature>
<evidence type="ECO:0000313" key="14">
    <source>
        <dbReference type="EMBL" id="ABW02081.1"/>
    </source>
</evidence>
<dbReference type="PIRSF" id="PIRSF004557">
    <property type="entry name" value="SecY"/>
    <property type="match status" value="1"/>
</dbReference>
<feature type="domain" description="Translocon Sec61/SecY plug" evidence="13">
    <location>
        <begin position="42"/>
        <end position="76"/>
    </location>
</feature>
<dbReference type="Proteomes" id="UP000001137">
    <property type="component" value="Chromosome"/>
</dbReference>
<dbReference type="KEGG" id="cma:Cmaq_1254"/>
<evidence type="ECO:0000256" key="2">
    <source>
        <dbReference type="ARBA" id="ARBA00005751"/>
    </source>
</evidence>
<dbReference type="GeneID" id="5709253"/>
<comment type="function">
    <text evidence="9">The central subunit of the protein translocation channel SecYEG. Consists of two halves formed by TMs 1-5 and 6-10. These two domains form a lateral gate at the front which open onto the bilayer between TMs 2 and 7, and are clamped together by SecE at the back. The channel is closed by both a pore ring composed of hydrophobic SecY resides and a short helix (helix 2A) on the extracellular side of the membrane which forms a plug. The plug probably moves laterally to allow the channel to open. The ring and the pore may move independently.</text>
</comment>
<evidence type="ECO:0000256" key="8">
    <source>
        <dbReference type="ARBA" id="ARBA00023136"/>
    </source>
</evidence>
<evidence type="ECO:0000256" key="11">
    <source>
        <dbReference type="RuleBase" id="RU004349"/>
    </source>
</evidence>
<evidence type="ECO:0000256" key="10">
    <source>
        <dbReference type="RuleBase" id="RU003484"/>
    </source>
</evidence>
<dbReference type="eggNOG" id="arCOG04169">
    <property type="taxonomic scope" value="Archaea"/>
</dbReference>
<dbReference type="SUPFAM" id="SSF103491">
    <property type="entry name" value="Preprotein translocase SecY subunit"/>
    <property type="match status" value="1"/>
</dbReference>